<dbReference type="Proteomes" id="UP001057402">
    <property type="component" value="Chromosome 10"/>
</dbReference>
<organism evidence="1 2">
    <name type="scientific">Melastoma candidum</name>
    <dbReference type="NCBI Taxonomy" id="119954"/>
    <lineage>
        <taxon>Eukaryota</taxon>
        <taxon>Viridiplantae</taxon>
        <taxon>Streptophyta</taxon>
        <taxon>Embryophyta</taxon>
        <taxon>Tracheophyta</taxon>
        <taxon>Spermatophyta</taxon>
        <taxon>Magnoliopsida</taxon>
        <taxon>eudicotyledons</taxon>
        <taxon>Gunneridae</taxon>
        <taxon>Pentapetalae</taxon>
        <taxon>rosids</taxon>
        <taxon>malvids</taxon>
        <taxon>Myrtales</taxon>
        <taxon>Melastomataceae</taxon>
        <taxon>Melastomatoideae</taxon>
        <taxon>Melastomateae</taxon>
        <taxon>Melastoma</taxon>
    </lineage>
</organism>
<name>A0ACB9M3Q9_9MYRT</name>
<comment type="caution">
    <text evidence="1">The sequence shown here is derived from an EMBL/GenBank/DDBJ whole genome shotgun (WGS) entry which is preliminary data.</text>
</comment>
<evidence type="ECO:0000313" key="2">
    <source>
        <dbReference type="Proteomes" id="UP001057402"/>
    </source>
</evidence>
<accession>A0ACB9M3Q9</accession>
<dbReference type="EMBL" id="CM042889">
    <property type="protein sequence ID" value="KAI4318330.1"/>
    <property type="molecule type" value="Genomic_DNA"/>
</dbReference>
<keyword evidence="2" id="KW-1185">Reference proteome</keyword>
<sequence>MKSLVRPLLLMSAVFTTLNGLADCYDPMDPNGNITITFDIYMWKDDGYMARVTIQNYQLYRHVDKPGWQLGWTWARDEVIWSISGAYATQMGNCSSFKDNIPHSCQKSPIIHDLPDSSREDRSEYCCRDGVLSAWAVDPSKSLSSFDIQVGNLEHNTRGYPPLNLSLMAPGPGYSCSPVVDADPTVSSDIGGRREVQVFRTWKSTCVYSSFLAKQTPACCVSLSSFYDPRITSCPNCSCGCKETAQKIESCISEGDELSPSDALLNSDILQCTDHNCPIRVHWHVKNNYFKYWRVKLTVSNLNYKRNYSNWNVLVQHPGFSQNTTIYSFNSSLLPTVGIEDKIALFWGIDYYNEKLLQAMKEQLGSVTTDVILEKDLNSFTLKNGWAFPRKIYFNGEDCHMPLPDQFPKLPNGSSNLQACTCLFTCIITLCLVLLFAQV</sequence>
<gene>
    <name evidence="1" type="ORF">MLD38_032054</name>
</gene>
<reference evidence="2" key="1">
    <citation type="journal article" date="2023" name="Front. Plant Sci.">
        <title>Chromosomal-level genome assembly of Melastoma candidum provides insights into trichome evolution.</title>
        <authorList>
            <person name="Zhong Y."/>
            <person name="Wu W."/>
            <person name="Sun C."/>
            <person name="Zou P."/>
            <person name="Liu Y."/>
            <person name="Dai S."/>
            <person name="Zhou R."/>
        </authorList>
    </citation>
    <scope>NUCLEOTIDE SEQUENCE [LARGE SCALE GENOMIC DNA]</scope>
</reference>
<evidence type="ECO:0000313" key="1">
    <source>
        <dbReference type="EMBL" id="KAI4318330.1"/>
    </source>
</evidence>
<protein>
    <submittedName>
        <fullName evidence="1">Uncharacterized protein</fullName>
    </submittedName>
</protein>
<proteinExistence type="predicted"/>